<evidence type="ECO:0000313" key="6">
    <source>
        <dbReference type="EMBL" id="KIM56892.1"/>
    </source>
</evidence>
<dbReference type="PROSITE" id="PS01075">
    <property type="entry name" value="ACETATE_KINASE_1"/>
    <property type="match status" value="1"/>
</dbReference>
<dbReference type="SUPFAM" id="SSF53067">
    <property type="entry name" value="Actin-like ATPase domain"/>
    <property type="match status" value="2"/>
</dbReference>
<dbReference type="PANTHER" id="PTHR21060">
    <property type="entry name" value="ACETATE KINASE"/>
    <property type="match status" value="1"/>
</dbReference>
<dbReference type="Proteomes" id="UP000053989">
    <property type="component" value="Unassembled WGS sequence"/>
</dbReference>
<keyword evidence="3 5" id="KW-0418">Kinase</keyword>
<dbReference type="InterPro" id="IPR023865">
    <property type="entry name" value="Aliphatic_acid_kinase_CS"/>
</dbReference>
<feature type="binding site" evidence="5">
    <location>
        <begin position="239"/>
        <end position="243"/>
    </location>
    <ligand>
        <name>ATP</name>
        <dbReference type="ChEBI" id="CHEBI:30616"/>
    </ligand>
</feature>
<dbReference type="PANTHER" id="PTHR21060:SF15">
    <property type="entry name" value="ACETATE KINASE-RELATED"/>
    <property type="match status" value="1"/>
</dbReference>
<comment type="similarity">
    <text evidence="5">Belongs to the acetokinase family.</text>
</comment>
<dbReference type="STRING" id="1036808.A0A0C2ZWQ1"/>
<comment type="catalytic activity">
    <reaction evidence="5">
        <text>acetate + ATP = acetyl phosphate + ADP</text>
        <dbReference type="Rhea" id="RHEA:11352"/>
        <dbReference type="ChEBI" id="CHEBI:22191"/>
        <dbReference type="ChEBI" id="CHEBI:30089"/>
        <dbReference type="ChEBI" id="CHEBI:30616"/>
        <dbReference type="ChEBI" id="CHEBI:456216"/>
        <dbReference type="EC" id="2.7.2.1"/>
    </reaction>
</comment>
<dbReference type="HAMAP" id="MF_00020">
    <property type="entry name" value="Acetate_kinase"/>
    <property type="match status" value="1"/>
</dbReference>
<feature type="binding site" evidence="5">
    <location>
        <position position="8"/>
    </location>
    <ligand>
        <name>Mg(2+)</name>
        <dbReference type="ChEBI" id="CHEBI:18420"/>
    </ligand>
</feature>
<dbReference type="Gene3D" id="3.30.420.40">
    <property type="match status" value="2"/>
</dbReference>
<dbReference type="PROSITE" id="PS01076">
    <property type="entry name" value="ACETATE_KINASE_2"/>
    <property type="match status" value="1"/>
</dbReference>
<feature type="active site" description="Proton donor/acceptor" evidence="5">
    <location>
        <position position="179"/>
    </location>
</feature>
<evidence type="ECO:0000256" key="1">
    <source>
        <dbReference type="ARBA" id="ARBA00022679"/>
    </source>
</evidence>
<dbReference type="GO" id="GO:0006083">
    <property type="term" value="P:acetate metabolic process"/>
    <property type="evidence" value="ECO:0007669"/>
    <property type="project" value="TreeGrafter"/>
</dbReference>
<keyword evidence="2 5" id="KW-0547">Nucleotide-binding</keyword>
<dbReference type="Pfam" id="PF00871">
    <property type="entry name" value="Acetate_kinase"/>
    <property type="match status" value="1"/>
</dbReference>
<dbReference type="InterPro" id="IPR004372">
    <property type="entry name" value="Ac/propionate_kinase"/>
</dbReference>
<gene>
    <name evidence="6" type="ORF">SCLCIDRAFT_17081</name>
</gene>
<dbReference type="AlphaFoldDB" id="A0A0C2ZWQ1"/>
<dbReference type="GO" id="GO:0006085">
    <property type="term" value="P:acetyl-CoA biosynthetic process"/>
    <property type="evidence" value="ECO:0007669"/>
    <property type="project" value="UniProtKB-UniRule"/>
</dbReference>
<dbReference type="InterPro" id="IPR043129">
    <property type="entry name" value="ATPase_NBD"/>
</dbReference>
<evidence type="ECO:0000256" key="5">
    <source>
        <dbReference type="HAMAP-Rule" id="MF_03131"/>
    </source>
</evidence>
<dbReference type="GO" id="GO:0005524">
    <property type="term" value="F:ATP binding"/>
    <property type="evidence" value="ECO:0007669"/>
    <property type="project" value="UniProtKB-KW"/>
</dbReference>
<evidence type="ECO:0000256" key="3">
    <source>
        <dbReference type="ARBA" id="ARBA00022777"/>
    </source>
</evidence>
<organism evidence="6 7">
    <name type="scientific">Scleroderma citrinum Foug A</name>
    <dbReference type="NCBI Taxonomy" id="1036808"/>
    <lineage>
        <taxon>Eukaryota</taxon>
        <taxon>Fungi</taxon>
        <taxon>Dikarya</taxon>
        <taxon>Basidiomycota</taxon>
        <taxon>Agaricomycotina</taxon>
        <taxon>Agaricomycetes</taxon>
        <taxon>Agaricomycetidae</taxon>
        <taxon>Boletales</taxon>
        <taxon>Sclerodermatineae</taxon>
        <taxon>Sclerodermataceae</taxon>
        <taxon>Scleroderma</taxon>
    </lineage>
</organism>
<dbReference type="OrthoDB" id="67445at2759"/>
<comment type="pathway">
    <text evidence="5">Metabolic intermediate biosynthesis; acetyl-CoA biosynthesis; acetyl-CoA from acetate: step 1/2.</text>
</comment>
<keyword evidence="7" id="KW-1185">Reference proteome</keyword>
<proteinExistence type="inferred from homology"/>
<reference evidence="6 7" key="1">
    <citation type="submission" date="2014-04" db="EMBL/GenBank/DDBJ databases">
        <authorList>
            <consortium name="DOE Joint Genome Institute"/>
            <person name="Kuo A."/>
            <person name="Kohler A."/>
            <person name="Nagy L.G."/>
            <person name="Floudas D."/>
            <person name="Copeland A."/>
            <person name="Barry K.W."/>
            <person name="Cichocki N."/>
            <person name="Veneault-Fourrey C."/>
            <person name="LaButti K."/>
            <person name="Lindquist E.A."/>
            <person name="Lipzen A."/>
            <person name="Lundell T."/>
            <person name="Morin E."/>
            <person name="Murat C."/>
            <person name="Sun H."/>
            <person name="Tunlid A."/>
            <person name="Henrissat B."/>
            <person name="Grigoriev I.V."/>
            <person name="Hibbett D.S."/>
            <person name="Martin F."/>
            <person name="Nordberg H.P."/>
            <person name="Cantor M.N."/>
            <person name="Hua S.X."/>
        </authorList>
    </citation>
    <scope>NUCLEOTIDE SEQUENCE [LARGE SCALE GENOMIC DNA]</scope>
    <source>
        <strain evidence="6 7">Foug A</strain>
    </source>
</reference>
<name>A0A0C2ZWQ1_9AGAM</name>
<protein>
    <recommendedName>
        <fullName evidence="5">Probable acetate kinase</fullName>
        <ecNumber evidence="5">2.7.2.1</ecNumber>
    </recommendedName>
    <alternativeName>
        <fullName evidence="5">Acetokinase</fullName>
    </alternativeName>
</protein>
<dbReference type="InParanoid" id="A0A0C2ZWQ1"/>
<evidence type="ECO:0000256" key="2">
    <source>
        <dbReference type="ARBA" id="ARBA00022741"/>
    </source>
</evidence>
<keyword evidence="1 5" id="KW-0808">Transferase</keyword>
<comment type="caution">
    <text evidence="5">Lacks conserved residue(s) required for the propagation of feature annotation.</text>
</comment>
<feature type="site" description="Transition state stabilizer" evidence="5">
    <location>
        <position position="211"/>
    </location>
</feature>
<keyword evidence="5" id="KW-0479">Metal-binding</keyword>
<reference evidence="7" key="2">
    <citation type="submission" date="2015-01" db="EMBL/GenBank/DDBJ databases">
        <title>Evolutionary Origins and Diversification of the Mycorrhizal Mutualists.</title>
        <authorList>
            <consortium name="DOE Joint Genome Institute"/>
            <consortium name="Mycorrhizal Genomics Consortium"/>
            <person name="Kohler A."/>
            <person name="Kuo A."/>
            <person name="Nagy L.G."/>
            <person name="Floudas D."/>
            <person name="Copeland A."/>
            <person name="Barry K.W."/>
            <person name="Cichocki N."/>
            <person name="Veneault-Fourrey C."/>
            <person name="LaButti K."/>
            <person name="Lindquist E.A."/>
            <person name="Lipzen A."/>
            <person name="Lundell T."/>
            <person name="Morin E."/>
            <person name="Murat C."/>
            <person name="Riley R."/>
            <person name="Ohm R."/>
            <person name="Sun H."/>
            <person name="Tunlid A."/>
            <person name="Henrissat B."/>
            <person name="Grigoriev I.V."/>
            <person name="Hibbett D.S."/>
            <person name="Martin F."/>
        </authorList>
    </citation>
    <scope>NUCLEOTIDE SEQUENCE [LARGE SCALE GENOMIC DNA]</scope>
    <source>
        <strain evidence="7">Foug A</strain>
    </source>
</reference>
<dbReference type="EC" id="2.7.2.1" evidence="5"/>
<dbReference type="InterPro" id="IPR000890">
    <property type="entry name" value="Aliphatic_acid_kin_short-chain"/>
</dbReference>
<comment type="cofactor">
    <cofactor evidence="5">
        <name>Mg(2+)</name>
        <dbReference type="ChEBI" id="CHEBI:18420"/>
    </cofactor>
</comment>
<keyword evidence="4 5" id="KW-0067">ATP-binding</keyword>
<dbReference type="GO" id="GO:0008776">
    <property type="term" value="F:acetate kinase activity"/>
    <property type="evidence" value="ECO:0007669"/>
    <property type="project" value="UniProtKB-UniRule"/>
</dbReference>
<accession>A0A0C2ZWQ1</accession>
<feature type="binding site" evidence="5">
    <location>
        <position position="445"/>
    </location>
    <ligand>
        <name>Mg(2+)</name>
        <dbReference type="ChEBI" id="CHEBI:18420"/>
    </ligand>
</feature>
<dbReference type="PRINTS" id="PR00471">
    <property type="entry name" value="ACETATEKNASE"/>
</dbReference>
<dbReference type="EMBL" id="KN822108">
    <property type="protein sequence ID" value="KIM56892.1"/>
    <property type="molecule type" value="Genomic_DNA"/>
</dbReference>
<feature type="binding site" evidence="5">
    <location>
        <position position="15"/>
    </location>
    <ligand>
        <name>ATP</name>
        <dbReference type="ChEBI" id="CHEBI:30616"/>
    </ligand>
</feature>
<feature type="site" description="Transition state stabilizer" evidence="5">
    <location>
        <position position="272"/>
    </location>
</feature>
<keyword evidence="5" id="KW-0460">Magnesium</keyword>
<dbReference type="HOGENOM" id="CLU_020352_1_0_1"/>
<dbReference type="GO" id="GO:0000287">
    <property type="term" value="F:magnesium ion binding"/>
    <property type="evidence" value="ECO:0007669"/>
    <property type="project" value="UniProtKB-UniRule"/>
</dbReference>
<evidence type="ECO:0000313" key="7">
    <source>
        <dbReference type="Proteomes" id="UP000053989"/>
    </source>
</evidence>
<dbReference type="UniPathway" id="UPA00340">
    <property type="reaction ID" value="UER00458"/>
</dbReference>
<evidence type="ECO:0000256" key="4">
    <source>
        <dbReference type="ARBA" id="ARBA00022840"/>
    </source>
</evidence>
<feature type="binding site" evidence="5">
    <location>
        <position position="123"/>
    </location>
    <ligand>
        <name>substrate</name>
    </ligand>
</feature>
<sequence length="460" mass="50170">MSLILAVNAGSSSLKISLFQRITHDPAVPRLLLTSSTSSISSPPSKFTFTIIDTLGLDRYSAGHKETSDPNILDHESAFRHFLDRLAQLGAAQHTEQTGGAQNAESEVKVNLDLNEIRNICHRVVHGGEYVDPVIINEETYNHIERLSDLAPLHNGASLRVIRAAIEALPGARSIAFFDTAFHKHLPAHVAAYAIDQNVARKRGLRKYGFHGLSYAFITREVAQYLQKDPSTLNIIALHIGSGASACAIRGGKSIDTSMGLTPLSGLPGSTRAGDVDPSLIFHYMSLDAPHQDDGTIIMSRKEGVAREVHISEAEMILNTQMGWKALTGTTDFGEIVRKAFLPGTEEPQDNQYTFAFNLLLDRILHFVGAYHLVLRGDVHALVFAGGVGERSSVVRRKVGEAIECLGYVGVDNMANEGVDGVDGDVLDIGIQKRGQKILVCRTDEQRELARGCAVVEDYW</sequence>